<dbReference type="EMBL" id="SHKW01000001">
    <property type="protein sequence ID" value="RZU43508.1"/>
    <property type="molecule type" value="Genomic_DNA"/>
</dbReference>
<dbReference type="OrthoDB" id="122693at2"/>
<dbReference type="AlphaFoldDB" id="A0A4Q7Z088"/>
<organism evidence="1 2">
    <name type="scientific">Edaphobacter modestus</name>
    <dbReference type="NCBI Taxonomy" id="388466"/>
    <lineage>
        <taxon>Bacteria</taxon>
        <taxon>Pseudomonadati</taxon>
        <taxon>Acidobacteriota</taxon>
        <taxon>Terriglobia</taxon>
        <taxon>Terriglobales</taxon>
        <taxon>Acidobacteriaceae</taxon>
        <taxon>Edaphobacter</taxon>
    </lineage>
</organism>
<evidence type="ECO:0008006" key="3">
    <source>
        <dbReference type="Google" id="ProtNLM"/>
    </source>
</evidence>
<comment type="caution">
    <text evidence="1">The sequence shown here is derived from an EMBL/GenBank/DDBJ whole genome shotgun (WGS) entry which is preliminary data.</text>
</comment>
<evidence type="ECO:0000313" key="2">
    <source>
        <dbReference type="Proteomes" id="UP000292958"/>
    </source>
</evidence>
<keyword evidence="2" id="KW-1185">Reference proteome</keyword>
<name>A0A4Q7Z088_9BACT</name>
<gene>
    <name evidence="1" type="ORF">BDD14_5175</name>
</gene>
<accession>A0A4Q7Z088</accession>
<protein>
    <recommendedName>
        <fullName evidence="3">SmpA/OmlA family protein</fullName>
    </recommendedName>
</protein>
<evidence type="ECO:0000313" key="1">
    <source>
        <dbReference type="EMBL" id="RZU43508.1"/>
    </source>
</evidence>
<reference evidence="1 2" key="1">
    <citation type="submission" date="2019-02" db="EMBL/GenBank/DDBJ databases">
        <title>Genomic Encyclopedia of Archaeal and Bacterial Type Strains, Phase II (KMG-II): from individual species to whole genera.</title>
        <authorList>
            <person name="Goeker M."/>
        </authorList>
    </citation>
    <scope>NUCLEOTIDE SEQUENCE [LARGE SCALE GENOMIC DNA]</scope>
    <source>
        <strain evidence="1 2">DSM 18101</strain>
    </source>
</reference>
<dbReference type="Proteomes" id="UP000292958">
    <property type="component" value="Unassembled WGS sequence"/>
</dbReference>
<dbReference type="RefSeq" id="WP_130422127.1">
    <property type="nucleotide sequence ID" value="NZ_SHKW01000001.1"/>
</dbReference>
<sequence length="104" mass="11832">MNWKAILAIVVVLVLVTTAVGFVRDSRIEADFPALRAKSSEADVRRIMGDPKQIQKPCDAYGTSVTPECNHVFIYRSTFYPVRDKYWLVFFNENNQVTATSSQQ</sequence>
<proteinExistence type="predicted"/>